<protein>
    <submittedName>
        <fullName evidence="2">Tyrosine/serine protein phosphatase</fullName>
    </submittedName>
</protein>
<dbReference type="SUPFAM" id="SSF52799">
    <property type="entry name" value="(Phosphotyrosine protein) phosphatases II"/>
    <property type="match status" value="1"/>
</dbReference>
<dbReference type="InterPro" id="IPR016130">
    <property type="entry name" value="Tyr_Pase_AS"/>
</dbReference>
<dbReference type="AlphaFoldDB" id="A0A2J6QIG3"/>
<dbReference type="EMBL" id="KZ613468">
    <property type="protein sequence ID" value="PMD26049.1"/>
    <property type="molecule type" value="Genomic_DNA"/>
</dbReference>
<dbReference type="STRING" id="1745343.A0A2J6QIG3"/>
<dbReference type="PANTHER" id="PTHR31126:SF10">
    <property type="entry name" value="PROTEIN PHOSPHATASE, PUTATIVE (AFU_ORTHOLOGUE AFUA_6G06650)-RELATED"/>
    <property type="match status" value="1"/>
</dbReference>
<dbReference type="PANTHER" id="PTHR31126">
    <property type="entry name" value="TYROSINE-PROTEIN PHOSPHATASE"/>
    <property type="match status" value="1"/>
</dbReference>
<dbReference type="InterPro" id="IPR029021">
    <property type="entry name" value="Prot-tyrosine_phosphatase-like"/>
</dbReference>
<evidence type="ECO:0000313" key="2">
    <source>
        <dbReference type="EMBL" id="PMD26049.1"/>
    </source>
</evidence>
<proteinExistence type="predicted"/>
<dbReference type="PROSITE" id="PS50056">
    <property type="entry name" value="TYR_PHOSPHATASE_2"/>
    <property type="match status" value="1"/>
</dbReference>
<feature type="domain" description="Tyrosine specific protein phosphatases" evidence="1">
    <location>
        <begin position="160"/>
        <end position="230"/>
    </location>
</feature>
<reference evidence="2 3" key="1">
    <citation type="submission" date="2016-05" db="EMBL/GenBank/DDBJ databases">
        <title>A degradative enzymes factory behind the ericoid mycorrhizal symbiosis.</title>
        <authorList>
            <consortium name="DOE Joint Genome Institute"/>
            <person name="Martino E."/>
            <person name="Morin E."/>
            <person name="Grelet G."/>
            <person name="Kuo A."/>
            <person name="Kohler A."/>
            <person name="Daghino S."/>
            <person name="Barry K."/>
            <person name="Choi C."/>
            <person name="Cichocki N."/>
            <person name="Clum A."/>
            <person name="Copeland A."/>
            <person name="Hainaut M."/>
            <person name="Haridas S."/>
            <person name="Labutti K."/>
            <person name="Lindquist E."/>
            <person name="Lipzen A."/>
            <person name="Khouja H.-R."/>
            <person name="Murat C."/>
            <person name="Ohm R."/>
            <person name="Olson A."/>
            <person name="Spatafora J."/>
            <person name="Veneault-Fourrey C."/>
            <person name="Henrissat B."/>
            <person name="Grigoriev I."/>
            <person name="Martin F."/>
            <person name="Perotto S."/>
        </authorList>
    </citation>
    <scope>NUCLEOTIDE SEQUENCE [LARGE SCALE GENOMIC DNA]</scope>
    <source>
        <strain evidence="2 3">UAMH 7357</strain>
    </source>
</reference>
<dbReference type="InterPro" id="IPR026893">
    <property type="entry name" value="Tyr/Ser_Pase_IphP-type"/>
</dbReference>
<dbReference type="GO" id="GO:0004721">
    <property type="term" value="F:phosphoprotein phosphatase activity"/>
    <property type="evidence" value="ECO:0007669"/>
    <property type="project" value="InterPro"/>
</dbReference>
<sequence>MFSIDSSTIQGQRLTTCLRRVAEGKVFRSARPDDATLSDRKRLKEEYGIKTIIDLRTATEHANQVKKRQGDLKIPALIQSNAALAEPSEIPGMTYLNININGKGFERSLLWQLSTWSIIKLITLMIFGYRMQAISILGREVMQPRGLVGLGFDSIDHCGPEIADALRAYSTASNYPILIHCTQGKDRTGLIIALILLLLSVPVPAISDDYCKSERELESERESRMVEIRSIGLTEDFAGCPSDWVEKMEGHLNEKYGGVREYCRSIGYSEQDEESLISILRA</sequence>
<keyword evidence="3" id="KW-1185">Reference proteome</keyword>
<gene>
    <name evidence="2" type="ORF">NA56DRAFT_641591</name>
</gene>
<organism evidence="2 3">
    <name type="scientific">Hyaloscypha hepaticicola</name>
    <dbReference type="NCBI Taxonomy" id="2082293"/>
    <lineage>
        <taxon>Eukaryota</taxon>
        <taxon>Fungi</taxon>
        <taxon>Dikarya</taxon>
        <taxon>Ascomycota</taxon>
        <taxon>Pezizomycotina</taxon>
        <taxon>Leotiomycetes</taxon>
        <taxon>Helotiales</taxon>
        <taxon>Hyaloscyphaceae</taxon>
        <taxon>Hyaloscypha</taxon>
    </lineage>
</organism>
<dbReference type="PROSITE" id="PS00383">
    <property type="entry name" value="TYR_PHOSPHATASE_1"/>
    <property type="match status" value="1"/>
</dbReference>
<evidence type="ECO:0000259" key="1">
    <source>
        <dbReference type="PROSITE" id="PS50056"/>
    </source>
</evidence>
<dbReference type="OrthoDB" id="9988524at2759"/>
<name>A0A2J6QIG3_9HELO</name>
<dbReference type="Proteomes" id="UP000235672">
    <property type="component" value="Unassembled WGS sequence"/>
</dbReference>
<dbReference type="Pfam" id="PF13350">
    <property type="entry name" value="Y_phosphatase3"/>
    <property type="match status" value="1"/>
</dbReference>
<dbReference type="Gene3D" id="3.90.190.10">
    <property type="entry name" value="Protein tyrosine phosphatase superfamily"/>
    <property type="match status" value="1"/>
</dbReference>
<evidence type="ECO:0000313" key="3">
    <source>
        <dbReference type="Proteomes" id="UP000235672"/>
    </source>
</evidence>
<accession>A0A2J6QIG3</accession>
<dbReference type="InterPro" id="IPR000387">
    <property type="entry name" value="Tyr_Pase_dom"/>
</dbReference>